<feature type="domain" description="Right handed beta helix" evidence="1">
    <location>
        <begin position="224"/>
        <end position="379"/>
    </location>
</feature>
<gene>
    <name evidence="2" type="ORF">ACFPK4_14600</name>
</gene>
<dbReference type="InterPro" id="IPR039448">
    <property type="entry name" value="Beta_helix"/>
</dbReference>
<dbReference type="Gene3D" id="2.160.20.10">
    <property type="entry name" value="Single-stranded right-handed beta-helix, Pectin lyase-like"/>
    <property type="match status" value="1"/>
</dbReference>
<dbReference type="InterPro" id="IPR012334">
    <property type="entry name" value="Pectin_lyas_fold"/>
</dbReference>
<evidence type="ECO:0000313" key="3">
    <source>
        <dbReference type="Proteomes" id="UP001598201"/>
    </source>
</evidence>
<sequence>MAVTKRNLIKYGVSGFFYYYLTKGITSTAIASEPHENFSKKIRSNKEILKLKLKKILTEQELKNKSPSSSFDYFFVSSANSHQDKVVVFIYEGLRSVGQGLITSLDGSVWKPYDIELELTDFGAVGDGKTDSSDSIELALNSGIPIKESRPNKYLLTRTLTLRDGFLSFSGFGKGKTVFLLNHFLNGIVYSKPLFQSTKSKVLLSGYTLKRLNSSLYTGRAGPKGLYVSNADPLLIDDVEECYGLGYGIHVDFSNNVIVKNCYVHDHKGLIAGLSGTDGIHFYRSKNVTAERNFVHDVGDDALSAGSFDKGNKAQNITFNDNRIVSCKGGIKVYSYANDIFINRNIIVGSREGGVYLTDDKNSPEDSYIANVVIKNNQFSFIGVLGESNESGALRIRFWPKPNTSSRIDNVVFENNTIVNCLLGVSTLAYDRSKRLSNLFIVGNNFSVDKNHVGKIKGYYIRVVQCDEKLIIERNNFQSSKEILPVAKDYQSDNLKWSSTAEMKFKDNSIDNH</sequence>
<reference evidence="2 3" key="1">
    <citation type="submission" date="2024-09" db="EMBL/GenBank/DDBJ databases">
        <title>Genomes of Rahnella.</title>
        <authorList>
            <person name="Mnguni F.C."/>
            <person name="Shin G.Y."/>
            <person name="Coutinho T."/>
        </authorList>
    </citation>
    <scope>NUCLEOTIDE SEQUENCE [LARGE SCALE GENOMIC DNA]</scope>
    <source>
        <strain evidence="2 3">20WA0057</strain>
    </source>
</reference>
<dbReference type="EMBL" id="JBHUCJ010000034">
    <property type="protein sequence ID" value="MFD3224772.1"/>
    <property type="molecule type" value="Genomic_DNA"/>
</dbReference>
<dbReference type="InterPro" id="IPR011050">
    <property type="entry name" value="Pectin_lyase_fold/virulence"/>
</dbReference>
<dbReference type="InterPro" id="IPR006626">
    <property type="entry name" value="PbH1"/>
</dbReference>
<dbReference type="Pfam" id="PF13229">
    <property type="entry name" value="Beta_helix"/>
    <property type="match status" value="1"/>
</dbReference>
<organism evidence="2 3">
    <name type="scientific">Rahnella sp. (strain Y9602)</name>
    <dbReference type="NCBI Taxonomy" id="2703885"/>
    <lineage>
        <taxon>Bacteria</taxon>
        <taxon>Pseudomonadati</taxon>
        <taxon>Pseudomonadota</taxon>
        <taxon>Gammaproteobacteria</taxon>
        <taxon>Enterobacterales</taxon>
        <taxon>Yersiniaceae</taxon>
        <taxon>Rahnella</taxon>
    </lineage>
</organism>
<dbReference type="SMART" id="SM00710">
    <property type="entry name" value="PbH1"/>
    <property type="match status" value="6"/>
</dbReference>
<keyword evidence="3" id="KW-1185">Reference proteome</keyword>
<evidence type="ECO:0000259" key="1">
    <source>
        <dbReference type="Pfam" id="PF13229"/>
    </source>
</evidence>
<accession>A0ABW6C9B2</accession>
<proteinExistence type="predicted"/>
<dbReference type="Proteomes" id="UP001598201">
    <property type="component" value="Unassembled WGS sequence"/>
</dbReference>
<dbReference type="RefSeq" id="WP_166860740.1">
    <property type="nucleotide sequence ID" value="NZ_JAADJV010000002.1"/>
</dbReference>
<comment type="caution">
    <text evidence="2">The sequence shown here is derived from an EMBL/GenBank/DDBJ whole genome shotgun (WGS) entry which is preliminary data.</text>
</comment>
<protein>
    <submittedName>
        <fullName evidence="2">Right-handed parallel beta-helix repeat-containing protein</fullName>
    </submittedName>
</protein>
<evidence type="ECO:0000313" key="2">
    <source>
        <dbReference type="EMBL" id="MFD3224772.1"/>
    </source>
</evidence>
<name>A0ABW6C9B2_RAHSY</name>
<dbReference type="SUPFAM" id="SSF51126">
    <property type="entry name" value="Pectin lyase-like"/>
    <property type="match status" value="1"/>
</dbReference>